<organism evidence="1 2">
    <name type="scientific">Corchorus olitorius</name>
    <dbReference type="NCBI Taxonomy" id="93759"/>
    <lineage>
        <taxon>Eukaryota</taxon>
        <taxon>Viridiplantae</taxon>
        <taxon>Streptophyta</taxon>
        <taxon>Embryophyta</taxon>
        <taxon>Tracheophyta</taxon>
        <taxon>Spermatophyta</taxon>
        <taxon>Magnoliopsida</taxon>
        <taxon>eudicotyledons</taxon>
        <taxon>Gunneridae</taxon>
        <taxon>Pentapetalae</taxon>
        <taxon>rosids</taxon>
        <taxon>malvids</taxon>
        <taxon>Malvales</taxon>
        <taxon>Malvaceae</taxon>
        <taxon>Grewioideae</taxon>
        <taxon>Apeibeae</taxon>
        <taxon>Corchorus</taxon>
    </lineage>
</organism>
<name>A0A1R3JK06_9ROSI</name>
<evidence type="ECO:0000313" key="1">
    <source>
        <dbReference type="EMBL" id="OMO95163.1"/>
    </source>
</evidence>
<dbReference type="EMBL" id="AWUE01015884">
    <property type="protein sequence ID" value="OMO95163.1"/>
    <property type="molecule type" value="Genomic_DNA"/>
</dbReference>
<proteinExistence type="predicted"/>
<gene>
    <name evidence="1" type="ORF">COLO4_16051</name>
</gene>
<reference evidence="2" key="1">
    <citation type="submission" date="2013-09" db="EMBL/GenBank/DDBJ databases">
        <title>Corchorus olitorius genome sequencing.</title>
        <authorList>
            <person name="Alam M."/>
            <person name="Haque M.S."/>
            <person name="Islam M.S."/>
            <person name="Emdad E.M."/>
            <person name="Islam M.M."/>
            <person name="Ahmed B."/>
            <person name="Halim A."/>
            <person name="Hossen Q.M.M."/>
            <person name="Hossain M.Z."/>
            <person name="Ahmed R."/>
            <person name="Khan M.M."/>
            <person name="Islam R."/>
            <person name="Rashid M.M."/>
            <person name="Khan S.A."/>
            <person name="Rahman M.S."/>
            <person name="Alam M."/>
            <person name="Yahiya A.S."/>
            <person name="Khan M.S."/>
            <person name="Azam M.S."/>
            <person name="Haque T."/>
            <person name="Lashkar M.Z.H."/>
            <person name="Akhand A.I."/>
            <person name="Morshed G."/>
            <person name="Roy S."/>
            <person name="Uddin K.S."/>
            <person name="Rabeya T."/>
            <person name="Hossain A.S."/>
            <person name="Chowdhury A."/>
            <person name="Snigdha A.R."/>
            <person name="Mortoza M.S."/>
            <person name="Matin S.A."/>
            <person name="Hoque S.M.E."/>
            <person name="Islam M.K."/>
            <person name="Roy D.K."/>
            <person name="Haider R."/>
            <person name="Moosa M.M."/>
            <person name="Elias S.M."/>
            <person name="Hasan A.M."/>
            <person name="Jahan S."/>
            <person name="Shafiuddin M."/>
            <person name="Mahmood N."/>
            <person name="Shommy N.S."/>
        </authorList>
    </citation>
    <scope>NUCLEOTIDE SEQUENCE [LARGE SCALE GENOMIC DNA]</scope>
    <source>
        <strain evidence="2">cv. O-4</strain>
    </source>
</reference>
<comment type="caution">
    <text evidence="1">The sequence shown here is derived from an EMBL/GenBank/DDBJ whole genome shotgun (WGS) entry which is preliminary data.</text>
</comment>
<sequence length="108" mass="12088">MVLESEYNVSELVLESKEDDDSYSLFPTKLVESEEEEVEISISPLLKSSTTDFDFINDMVPTNTDTPSLEVSMGESYAEPRLVIKGVLARVNRAKAGHVVMSFLRALR</sequence>
<dbReference type="Proteomes" id="UP000187203">
    <property type="component" value="Unassembled WGS sequence"/>
</dbReference>
<protein>
    <submittedName>
        <fullName evidence="1">Protein required for mother cell-specific HO expression</fullName>
    </submittedName>
</protein>
<accession>A0A1R3JK06</accession>
<dbReference type="AlphaFoldDB" id="A0A1R3JK06"/>
<evidence type="ECO:0000313" key="2">
    <source>
        <dbReference type="Proteomes" id="UP000187203"/>
    </source>
</evidence>
<keyword evidence="2" id="KW-1185">Reference proteome</keyword>